<dbReference type="EMBL" id="CP061800">
    <property type="protein sequence ID" value="QTA86224.1"/>
    <property type="molecule type" value="Genomic_DNA"/>
</dbReference>
<dbReference type="KEGG" id="dmm:dnm_022450"/>
<dbReference type="Proteomes" id="UP000663722">
    <property type="component" value="Chromosome"/>
</dbReference>
<organism evidence="1 2">
    <name type="scientific">Desulfonema magnum</name>
    <dbReference type="NCBI Taxonomy" id="45655"/>
    <lineage>
        <taxon>Bacteria</taxon>
        <taxon>Pseudomonadati</taxon>
        <taxon>Thermodesulfobacteriota</taxon>
        <taxon>Desulfobacteria</taxon>
        <taxon>Desulfobacterales</taxon>
        <taxon>Desulfococcaceae</taxon>
        <taxon>Desulfonema</taxon>
    </lineage>
</organism>
<reference evidence="1" key="1">
    <citation type="journal article" date="2021" name="Microb. Physiol.">
        <title>Proteogenomic Insights into the Physiology of Marine, Sulfate-Reducing, Filamentous Desulfonema limicola and Desulfonema magnum.</title>
        <authorList>
            <person name="Schnaars V."/>
            <person name="Wohlbrand L."/>
            <person name="Scheve S."/>
            <person name="Hinrichs C."/>
            <person name="Reinhardt R."/>
            <person name="Rabus R."/>
        </authorList>
    </citation>
    <scope>NUCLEOTIDE SEQUENCE</scope>
    <source>
        <strain evidence="1">4be13</strain>
    </source>
</reference>
<name>A0A975BIC3_9BACT</name>
<evidence type="ECO:0000313" key="1">
    <source>
        <dbReference type="EMBL" id="QTA86224.1"/>
    </source>
</evidence>
<evidence type="ECO:0000313" key="2">
    <source>
        <dbReference type="Proteomes" id="UP000663722"/>
    </source>
</evidence>
<protein>
    <submittedName>
        <fullName evidence="1">Uncharacterized protein</fullName>
    </submittedName>
</protein>
<dbReference type="AlphaFoldDB" id="A0A975BIC3"/>
<sequence>MLGCLGDFWKRTDRLFQFVVPPLGGATPPKGGTTNYGTANWSVYSWKSPYFR</sequence>
<accession>A0A975BIC3</accession>
<dbReference type="RefSeq" id="WP_207681954.1">
    <property type="nucleotide sequence ID" value="NZ_CP061800.1"/>
</dbReference>
<keyword evidence="2" id="KW-1185">Reference proteome</keyword>
<gene>
    <name evidence="1" type="ORF">dnm_022450</name>
</gene>
<proteinExistence type="predicted"/>